<gene>
    <name evidence="2" type="ORF">CWO92_12325</name>
</gene>
<dbReference type="InterPro" id="IPR025097">
    <property type="entry name" value="DUF4023"/>
</dbReference>
<evidence type="ECO:0000313" key="2">
    <source>
        <dbReference type="EMBL" id="PKR84809.1"/>
    </source>
</evidence>
<evidence type="ECO:0000313" key="3">
    <source>
        <dbReference type="Proteomes" id="UP000233440"/>
    </source>
</evidence>
<feature type="compositionally biased region" description="Basic and acidic residues" evidence="1">
    <location>
        <begin position="1"/>
        <end position="18"/>
    </location>
</feature>
<dbReference type="Pfam" id="PF13215">
    <property type="entry name" value="DUF4023"/>
    <property type="match status" value="1"/>
</dbReference>
<dbReference type="AlphaFoldDB" id="A0A2N3LJU0"/>
<organism evidence="2 3">
    <name type="scientific">Heyndrickxia camelliae</name>
    <dbReference type="NCBI Taxonomy" id="1707093"/>
    <lineage>
        <taxon>Bacteria</taxon>
        <taxon>Bacillati</taxon>
        <taxon>Bacillota</taxon>
        <taxon>Bacilli</taxon>
        <taxon>Bacillales</taxon>
        <taxon>Bacillaceae</taxon>
        <taxon>Heyndrickxia</taxon>
    </lineage>
</organism>
<reference evidence="2 3" key="1">
    <citation type="submission" date="2017-11" db="EMBL/GenBank/DDBJ databases">
        <title>Bacillus camelliae sp. nov., isolated from pu'er tea.</title>
        <authorList>
            <person name="Niu L."/>
        </authorList>
    </citation>
    <scope>NUCLEOTIDE SEQUENCE [LARGE SCALE GENOMIC DNA]</scope>
    <source>
        <strain evidence="2 3">7578-1</strain>
    </source>
</reference>
<comment type="caution">
    <text evidence="2">The sequence shown here is derived from an EMBL/GenBank/DDBJ whole genome shotgun (WGS) entry which is preliminary data.</text>
</comment>
<keyword evidence="3" id="KW-1185">Reference proteome</keyword>
<proteinExistence type="predicted"/>
<feature type="region of interest" description="Disordered" evidence="1">
    <location>
        <begin position="1"/>
        <end position="40"/>
    </location>
</feature>
<dbReference type="Proteomes" id="UP000233440">
    <property type="component" value="Unassembled WGS sequence"/>
</dbReference>
<name>A0A2N3LJU0_9BACI</name>
<evidence type="ECO:0000256" key="1">
    <source>
        <dbReference type="SAM" id="MobiDB-lite"/>
    </source>
</evidence>
<accession>A0A2N3LJU0</accession>
<dbReference type="RefSeq" id="WP_101354514.1">
    <property type="nucleotide sequence ID" value="NZ_PIQO01000008.1"/>
</dbReference>
<dbReference type="EMBL" id="PIQO01000008">
    <property type="protein sequence ID" value="PKR84809.1"/>
    <property type="molecule type" value="Genomic_DNA"/>
</dbReference>
<protein>
    <submittedName>
        <fullName evidence="2">DUF4023 domain-containing protein</fullName>
    </submittedName>
</protein>
<sequence length="40" mass="4831">MENTHEFIEKFQDTQKKQEKNKKKQGKGHPDKQLPNNQHN</sequence>